<dbReference type="RefSeq" id="XP_041188324.1">
    <property type="nucleotide sequence ID" value="XM_041340978.1"/>
</dbReference>
<organism evidence="2 3">
    <name type="scientific">Suillus subaureus</name>
    <dbReference type="NCBI Taxonomy" id="48587"/>
    <lineage>
        <taxon>Eukaryota</taxon>
        <taxon>Fungi</taxon>
        <taxon>Dikarya</taxon>
        <taxon>Basidiomycota</taxon>
        <taxon>Agaricomycotina</taxon>
        <taxon>Agaricomycetes</taxon>
        <taxon>Agaricomycetidae</taxon>
        <taxon>Boletales</taxon>
        <taxon>Suillineae</taxon>
        <taxon>Suillaceae</taxon>
        <taxon>Suillus</taxon>
    </lineage>
</organism>
<sequence>MACESNEYAQALLALARSQPSVSPTPHMTSASFMPPPHAYSGQHMWGDPSYATPQHQPLARSATVNSATGASAWGRDDHNVGLDYYDDHSGWSRGAQVALPLLPSAPSEPSTPTPTKGGAKRARAGTIAPKLRSAKKPCRSTAKATVEVKIVLSASFATSRSKVSRLTLVQLKVHKKPLVHKSTLHT</sequence>
<feature type="compositionally biased region" description="Low complexity" evidence="1">
    <location>
        <begin position="103"/>
        <end position="116"/>
    </location>
</feature>
<dbReference type="EMBL" id="JABBWG010000041">
    <property type="protein sequence ID" value="KAG1807866.1"/>
    <property type="molecule type" value="Genomic_DNA"/>
</dbReference>
<dbReference type="OrthoDB" id="2653816at2759"/>
<gene>
    <name evidence="2" type="ORF">BJ212DRAFT_1485438</name>
</gene>
<accession>A0A9P7J8F7</accession>
<evidence type="ECO:0000313" key="2">
    <source>
        <dbReference type="EMBL" id="KAG1807866.1"/>
    </source>
</evidence>
<dbReference type="GeneID" id="64634994"/>
<reference evidence="2" key="1">
    <citation type="journal article" date="2020" name="New Phytol.">
        <title>Comparative genomics reveals dynamic genome evolution in host specialist ectomycorrhizal fungi.</title>
        <authorList>
            <person name="Lofgren L.A."/>
            <person name="Nguyen N.H."/>
            <person name="Vilgalys R."/>
            <person name="Ruytinx J."/>
            <person name="Liao H.L."/>
            <person name="Branco S."/>
            <person name="Kuo A."/>
            <person name="LaButti K."/>
            <person name="Lipzen A."/>
            <person name="Andreopoulos W."/>
            <person name="Pangilinan J."/>
            <person name="Riley R."/>
            <person name="Hundley H."/>
            <person name="Na H."/>
            <person name="Barry K."/>
            <person name="Grigoriev I.V."/>
            <person name="Stajich J.E."/>
            <person name="Kennedy P.G."/>
        </authorList>
    </citation>
    <scope>NUCLEOTIDE SEQUENCE</scope>
    <source>
        <strain evidence="2">MN1</strain>
    </source>
</reference>
<evidence type="ECO:0000313" key="3">
    <source>
        <dbReference type="Proteomes" id="UP000807769"/>
    </source>
</evidence>
<evidence type="ECO:0000256" key="1">
    <source>
        <dbReference type="SAM" id="MobiDB-lite"/>
    </source>
</evidence>
<dbReference type="AlphaFoldDB" id="A0A9P7J8F7"/>
<proteinExistence type="predicted"/>
<name>A0A9P7J8F7_9AGAM</name>
<protein>
    <submittedName>
        <fullName evidence="2">Uncharacterized protein</fullName>
    </submittedName>
</protein>
<dbReference type="Proteomes" id="UP000807769">
    <property type="component" value="Unassembled WGS sequence"/>
</dbReference>
<feature type="region of interest" description="Disordered" evidence="1">
    <location>
        <begin position="103"/>
        <end position="127"/>
    </location>
</feature>
<comment type="caution">
    <text evidence="2">The sequence shown here is derived from an EMBL/GenBank/DDBJ whole genome shotgun (WGS) entry which is preliminary data.</text>
</comment>
<keyword evidence="3" id="KW-1185">Reference proteome</keyword>